<accession>A0A969PRP9</accession>
<evidence type="ECO:0000313" key="5">
    <source>
        <dbReference type="EMBL" id="NJP37186.1"/>
    </source>
</evidence>
<evidence type="ECO:0000256" key="3">
    <source>
        <dbReference type="ARBA" id="ARBA00022801"/>
    </source>
</evidence>
<comment type="caution">
    <text evidence="5">The sequence shown here is derived from an EMBL/GenBank/DDBJ whole genome shotgun (WGS) entry which is preliminary data.</text>
</comment>
<organism evidence="5 6">
    <name type="scientific">Alkalicoccus luteus</name>
    <dbReference type="NCBI Taxonomy" id="1237094"/>
    <lineage>
        <taxon>Bacteria</taxon>
        <taxon>Bacillati</taxon>
        <taxon>Bacillota</taxon>
        <taxon>Bacilli</taxon>
        <taxon>Bacillales</taxon>
        <taxon>Bacillaceae</taxon>
        <taxon>Alkalicoccus</taxon>
    </lineage>
</organism>
<dbReference type="InterPro" id="IPR054613">
    <property type="entry name" value="Peptidase_S78_dom"/>
</dbReference>
<evidence type="ECO:0000313" key="6">
    <source>
        <dbReference type="Proteomes" id="UP000752012"/>
    </source>
</evidence>
<evidence type="ECO:0000256" key="1">
    <source>
        <dbReference type="ARBA" id="ARBA00022612"/>
    </source>
</evidence>
<dbReference type="AlphaFoldDB" id="A0A969PRP9"/>
<keyword evidence="1" id="KW-1188">Viral release from host cell</keyword>
<dbReference type="EMBL" id="JAATHJ010000006">
    <property type="protein sequence ID" value="NJP37186.1"/>
    <property type="molecule type" value="Genomic_DNA"/>
</dbReference>
<evidence type="ECO:0000256" key="2">
    <source>
        <dbReference type="ARBA" id="ARBA00022670"/>
    </source>
</evidence>
<gene>
    <name evidence="5" type="ORF">HCN83_06235</name>
</gene>
<reference evidence="5 6" key="1">
    <citation type="submission" date="2020-03" db="EMBL/GenBank/DDBJ databases">
        <title>Assessment of the enzymatic potential of alkaline-tolerant lipase obtained from Bacillus luteus H11 (technogenic soil) for the bioremediation of saline soils contaminated with petroleum substances.</title>
        <authorList>
            <person name="Kalwasinska A."/>
        </authorList>
    </citation>
    <scope>NUCLEOTIDE SEQUENCE [LARGE SCALE GENOMIC DNA]</scope>
    <source>
        <strain evidence="5 6">H11</strain>
    </source>
</reference>
<dbReference type="GO" id="GO:0008233">
    <property type="term" value="F:peptidase activity"/>
    <property type="evidence" value="ECO:0007669"/>
    <property type="project" value="UniProtKB-KW"/>
</dbReference>
<keyword evidence="3" id="KW-0378">Hydrolase</keyword>
<dbReference type="NCBIfam" id="TIGR01543">
    <property type="entry name" value="proheadase_HK97"/>
    <property type="match status" value="1"/>
</dbReference>
<proteinExistence type="predicted"/>
<keyword evidence="6" id="KW-1185">Reference proteome</keyword>
<name>A0A969PRP9_9BACI</name>
<sequence>MKDREVRKFAHFDIRSADAGEGEQDELYVEGYAATFDEPTVLFEFDGVEYKEQLDDKAFAEADMSDVIFNYNHAGKVMARTRNQTLQLSVDDKGLHVRARLDGTEEGRKLYEEINGGYIDRMSFAFTVSESSYDRENHTRTIRKVKKLYDVSAVDIPAYDTTSLSARSFFEAEAEKEKKALARAKKRDEVKRNILKAIAKSN</sequence>
<feature type="domain" description="Prohead serine protease" evidence="4">
    <location>
        <begin position="14"/>
        <end position="168"/>
    </location>
</feature>
<dbReference type="InterPro" id="IPR006433">
    <property type="entry name" value="Prohead_protease"/>
</dbReference>
<keyword evidence="2 5" id="KW-0645">Protease</keyword>
<dbReference type="GO" id="GO:0006508">
    <property type="term" value="P:proteolysis"/>
    <property type="evidence" value="ECO:0007669"/>
    <property type="project" value="UniProtKB-KW"/>
</dbReference>
<dbReference type="Proteomes" id="UP000752012">
    <property type="component" value="Unassembled WGS sequence"/>
</dbReference>
<dbReference type="Pfam" id="PF04586">
    <property type="entry name" value="Peptidase_S78"/>
    <property type="match status" value="1"/>
</dbReference>
<protein>
    <submittedName>
        <fullName evidence="5">HK97 family phage prohead protease</fullName>
    </submittedName>
</protein>
<evidence type="ECO:0000259" key="4">
    <source>
        <dbReference type="Pfam" id="PF04586"/>
    </source>
</evidence>